<dbReference type="InterPro" id="IPR050389">
    <property type="entry name" value="LysR-type_TF"/>
</dbReference>
<evidence type="ECO:0000256" key="4">
    <source>
        <dbReference type="ARBA" id="ARBA00023163"/>
    </source>
</evidence>
<dbReference type="RefSeq" id="WP_329774131.1">
    <property type="nucleotide sequence ID" value="NZ_JAYDYW010000004.1"/>
</dbReference>
<proteinExistence type="inferred from homology"/>
<sequence length="299" mass="33859">MKHSDYSLIPTFVAIVEERNYSKAAKRLGISQSAVSQGVTRLRDIFKDNLFIRGSHGVEPTPYALDIYPALANSVESIAHMLPEQRYFEPAKCQRQFTIAALSVFSFTLFPQLAKRLFEQAPLASIKTEPLFGQDMAGLLRSHQCDLLIEAESNRYPHLRSQRIMQDRLVVVCRAQHPRFSSSQLNLEQYLREQHVIHSQPDQKTGYLGDMGISGLAERNIAWQASGIMDMLPLIGQSDCIGILPENLAKQHCANFGLKPLDADFLPKEILVSMYWHPSRTNDPAHLWLREQCVLSGKQ</sequence>
<keyword evidence="2" id="KW-0805">Transcription regulation</keyword>
<dbReference type="Pfam" id="PF00126">
    <property type="entry name" value="HTH_1"/>
    <property type="match status" value="1"/>
</dbReference>
<keyword evidence="4" id="KW-0804">Transcription</keyword>
<evidence type="ECO:0000313" key="6">
    <source>
        <dbReference type="EMBL" id="MEE1672690.1"/>
    </source>
</evidence>
<dbReference type="Gene3D" id="3.40.190.10">
    <property type="entry name" value="Periplasmic binding protein-like II"/>
    <property type="match status" value="2"/>
</dbReference>
<gene>
    <name evidence="6" type="ORF">SNR37_002100</name>
</gene>
<protein>
    <submittedName>
        <fullName evidence="6">LysR family transcriptional regulator</fullName>
    </submittedName>
</protein>
<accession>A0ABU7G014</accession>
<dbReference type="Pfam" id="PF03466">
    <property type="entry name" value="LysR_substrate"/>
    <property type="match status" value="1"/>
</dbReference>
<evidence type="ECO:0000256" key="2">
    <source>
        <dbReference type="ARBA" id="ARBA00023015"/>
    </source>
</evidence>
<comment type="similarity">
    <text evidence="1">Belongs to the LysR transcriptional regulatory family.</text>
</comment>
<dbReference type="SUPFAM" id="SSF53850">
    <property type="entry name" value="Periplasmic binding protein-like II"/>
    <property type="match status" value="1"/>
</dbReference>
<evidence type="ECO:0000259" key="5">
    <source>
        <dbReference type="PROSITE" id="PS50931"/>
    </source>
</evidence>
<dbReference type="PROSITE" id="PS50931">
    <property type="entry name" value="HTH_LYSR"/>
    <property type="match status" value="1"/>
</dbReference>
<evidence type="ECO:0000256" key="1">
    <source>
        <dbReference type="ARBA" id="ARBA00009437"/>
    </source>
</evidence>
<dbReference type="Proteomes" id="UP001310248">
    <property type="component" value="Unassembled WGS sequence"/>
</dbReference>
<dbReference type="InterPro" id="IPR000847">
    <property type="entry name" value="LysR_HTH_N"/>
</dbReference>
<dbReference type="SUPFAM" id="SSF46785">
    <property type="entry name" value="Winged helix' DNA-binding domain"/>
    <property type="match status" value="1"/>
</dbReference>
<dbReference type="InterPro" id="IPR036388">
    <property type="entry name" value="WH-like_DNA-bd_sf"/>
</dbReference>
<dbReference type="InterPro" id="IPR005119">
    <property type="entry name" value="LysR_subst-bd"/>
</dbReference>
<evidence type="ECO:0000256" key="3">
    <source>
        <dbReference type="ARBA" id="ARBA00023125"/>
    </source>
</evidence>
<dbReference type="InterPro" id="IPR036390">
    <property type="entry name" value="WH_DNA-bd_sf"/>
</dbReference>
<reference evidence="7" key="1">
    <citation type="submission" date="2023-07" db="EMBL/GenBank/DDBJ databases">
        <title>Draft genome sequence of Agarivorans aestuarii strain ZMCS4, a CAZymes producing bacteria isolated from the marine brown algae Clodostephus spongiosus.</title>
        <authorList>
            <person name="Lorente B."/>
            <person name="Cabral C."/>
            <person name="Frias J."/>
            <person name="Faria J."/>
            <person name="Toubarro D."/>
        </authorList>
    </citation>
    <scope>NUCLEOTIDE SEQUENCE [LARGE SCALE GENOMIC DNA]</scope>
    <source>
        <strain evidence="7">ZMCS4</strain>
    </source>
</reference>
<comment type="caution">
    <text evidence="6">The sequence shown here is derived from an EMBL/GenBank/DDBJ whole genome shotgun (WGS) entry which is preliminary data.</text>
</comment>
<dbReference type="PANTHER" id="PTHR30118:SF6">
    <property type="entry name" value="HTH-TYPE TRANSCRIPTIONAL REGULATOR LEUO"/>
    <property type="match status" value="1"/>
</dbReference>
<dbReference type="PRINTS" id="PR00039">
    <property type="entry name" value="HTHLYSR"/>
</dbReference>
<keyword evidence="7" id="KW-1185">Reference proteome</keyword>
<feature type="domain" description="HTH lysR-type" evidence="5">
    <location>
        <begin position="11"/>
        <end position="61"/>
    </location>
</feature>
<dbReference type="PANTHER" id="PTHR30118">
    <property type="entry name" value="HTH-TYPE TRANSCRIPTIONAL REGULATOR LEUO-RELATED"/>
    <property type="match status" value="1"/>
</dbReference>
<dbReference type="Gene3D" id="1.10.10.10">
    <property type="entry name" value="Winged helix-like DNA-binding domain superfamily/Winged helix DNA-binding domain"/>
    <property type="match status" value="1"/>
</dbReference>
<keyword evidence="3" id="KW-0238">DNA-binding</keyword>
<evidence type="ECO:0000313" key="7">
    <source>
        <dbReference type="Proteomes" id="UP001310248"/>
    </source>
</evidence>
<name>A0ABU7G014_9ALTE</name>
<dbReference type="EMBL" id="JAYDYW010000004">
    <property type="protein sequence ID" value="MEE1672690.1"/>
    <property type="molecule type" value="Genomic_DNA"/>
</dbReference>
<organism evidence="6 7">
    <name type="scientific">Agarivorans aestuarii</name>
    <dbReference type="NCBI Taxonomy" id="1563703"/>
    <lineage>
        <taxon>Bacteria</taxon>
        <taxon>Pseudomonadati</taxon>
        <taxon>Pseudomonadota</taxon>
        <taxon>Gammaproteobacteria</taxon>
        <taxon>Alteromonadales</taxon>
        <taxon>Alteromonadaceae</taxon>
        <taxon>Agarivorans</taxon>
    </lineage>
</organism>